<comment type="subcellular location">
    <subcellularLocation>
        <location evidence="1">Membrane</location>
        <topology evidence="1">Multi-pass membrane protein</topology>
    </subcellularLocation>
</comment>
<evidence type="ECO:0000313" key="9">
    <source>
        <dbReference type="Proteomes" id="UP000009139"/>
    </source>
</evidence>
<evidence type="ECO:0000313" key="7">
    <source>
        <dbReference type="EMBL" id="CCE70853.1"/>
    </source>
</evidence>
<feature type="transmembrane region" description="Helical" evidence="5">
    <location>
        <begin position="169"/>
        <end position="193"/>
    </location>
</feature>
<accession>Q9UYU8</accession>
<feature type="transmembrane region" description="Helical" evidence="5">
    <location>
        <begin position="232"/>
        <end position="249"/>
    </location>
</feature>
<evidence type="ECO:0000313" key="6">
    <source>
        <dbReference type="EMBL" id="CAB50314.1"/>
    </source>
</evidence>
<dbReference type="EMBL" id="AJ248287">
    <property type="protein sequence ID" value="CAB50314.1"/>
    <property type="molecule type" value="Genomic_DNA"/>
</dbReference>
<dbReference type="GO" id="GO:0016020">
    <property type="term" value="C:membrane"/>
    <property type="evidence" value="ECO:0007669"/>
    <property type="project" value="UniProtKB-SubCell"/>
</dbReference>
<feature type="transmembrane region" description="Helical" evidence="5">
    <location>
        <begin position="67"/>
        <end position="88"/>
    </location>
</feature>
<dbReference type="GO" id="GO:0005385">
    <property type="term" value="F:zinc ion transmembrane transporter activity"/>
    <property type="evidence" value="ECO:0007669"/>
    <property type="project" value="TreeGrafter"/>
</dbReference>
<name>Q9UYU8_PYRAB</name>
<reference evidence="6 8" key="4">
    <citation type="journal article" date="2003" name="Mol. Microbiol.">
        <title>An integrated analysis of the genome of the hyperthermophilic archaeon Pyrococcus abyssi.</title>
        <authorList>
            <person name="Cohen G."/>
            <person name="Barbe V."/>
            <person name="Flament D."/>
            <person name="Galperin M."/>
            <person name="Heilig R."/>
            <person name="Ripp R."/>
            <person name="Lecompte O."/>
            <person name="Prieur D."/>
            <person name="Poch O."/>
            <person name="Quellerou J."/>
            <person name="Thierry J.C."/>
            <person name="Van der Oost J."/>
            <person name="Weissenbach J."/>
            <person name="Zivanovic Y."/>
            <person name="Forterre P."/>
        </authorList>
    </citation>
    <scope>NUCLEOTIDE SEQUENCE [LARGE SCALE GENOMIC DNA]</scope>
    <source>
        <strain evidence="8">GE5 / Orsay</strain>
        <strain evidence="6">Orsay</strain>
    </source>
</reference>
<keyword evidence="8" id="KW-1185">Reference proteome</keyword>
<protein>
    <submittedName>
        <fullName evidence="6">GufA protein homolog, putative heavy metal ion transport protein</fullName>
    </submittedName>
    <submittedName>
        <fullName evidence="7">Zinc/iron permease</fullName>
    </submittedName>
</protein>
<feature type="transmembrane region" description="Helical" evidence="5">
    <location>
        <begin position="109"/>
        <end position="134"/>
    </location>
</feature>
<evidence type="ECO:0000256" key="5">
    <source>
        <dbReference type="SAM" id="Phobius"/>
    </source>
</evidence>
<dbReference type="AlphaFoldDB" id="Q9UYU8"/>
<dbReference type="Proteomes" id="UP000000810">
    <property type="component" value="Chromosome"/>
</dbReference>
<evidence type="ECO:0000256" key="2">
    <source>
        <dbReference type="ARBA" id="ARBA00022692"/>
    </source>
</evidence>
<dbReference type="PIR" id="E75052">
    <property type="entry name" value="E75052"/>
</dbReference>
<dbReference type="STRING" id="272844.PAB1443"/>
<feature type="transmembrane region" description="Helical" evidence="5">
    <location>
        <begin position="39"/>
        <end position="61"/>
    </location>
</feature>
<dbReference type="RefSeq" id="WP_010868524.1">
    <property type="nucleotide sequence ID" value="NC_000868.1"/>
</dbReference>
<reference evidence="6" key="1">
    <citation type="submission" date="1999-07" db="EMBL/GenBank/DDBJ databases">
        <authorList>
            <person name="Genoscope"/>
        </authorList>
    </citation>
    <scope>NUCLEOTIDE SEQUENCE</scope>
    <source>
        <strain evidence="6">Orsay</strain>
    </source>
</reference>
<dbReference type="EMBL" id="HE613800">
    <property type="protein sequence ID" value="CCE70853.1"/>
    <property type="molecule type" value="Genomic_DNA"/>
</dbReference>
<dbReference type="Proteomes" id="UP000009139">
    <property type="component" value="Chromosome"/>
</dbReference>
<dbReference type="KEGG" id="pab:PAB1443"/>
<feature type="transmembrane region" description="Helical" evidence="5">
    <location>
        <begin position="199"/>
        <end position="220"/>
    </location>
</feature>
<dbReference type="Pfam" id="PF02535">
    <property type="entry name" value="Zip"/>
    <property type="match status" value="1"/>
</dbReference>
<dbReference type="HOGENOM" id="CLU_015114_1_2_2"/>
<evidence type="ECO:0000256" key="3">
    <source>
        <dbReference type="ARBA" id="ARBA00022989"/>
    </source>
</evidence>
<dbReference type="OrthoDB" id="11839at2157"/>
<dbReference type="InterPro" id="IPR003689">
    <property type="entry name" value="ZIP"/>
</dbReference>
<proteinExistence type="predicted"/>
<keyword evidence="2 5" id="KW-0812">Transmembrane</keyword>
<reference evidence="6" key="2">
    <citation type="journal article" date="2000" name="J. Mol. Biol.">
        <title>Archaeal homologs of eukaryotic methylation guide small nucleolar RNAs: lessons from the Pyrococcus genomes.</title>
        <authorList>
            <person name="Gaspin C."/>
            <person name="Cavaille J."/>
            <person name="Erauso G."/>
        </authorList>
    </citation>
    <scope>NUCLEOTIDE SEQUENCE</scope>
    <source>
        <strain evidence="6">Orsay</strain>
    </source>
</reference>
<sequence length="254" mass="27464">MNETLILAFKLGLFVAFMTSLGSLLALFSHRMPSWGVDFSLAFAAGVMIVASFTSLILPAIDISSSFFPVGIGIALGIFILVLLDKFIPHEHLVRGYEGPKEFKDKIKAAWLLAFAMIIHNLPEGIAIGVSLAYSKTDGIITGLAIGIQDVPEGTAVSLPLATLQKKRLMPILLGVLSGVAEMIMVVLGVIFFSFSSKLLPYGLSMAGGAMLYVTIKEMIPEIYMKGKEVNELIITFGFFLGFYLMLFLDTALG</sequence>
<dbReference type="PATRIC" id="fig|272844.11.peg.1498"/>
<dbReference type="eggNOG" id="arCOG00576">
    <property type="taxonomic scope" value="Archaea"/>
</dbReference>
<organism evidence="6 8">
    <name type="scientific">Pyrococcus abyssi (strain GE5 / Orsay)</name>
    <dbReference type="NCBI Taxonomy" id="272844"/>
    <lineage>
        <taxon>Archaea</taxon>
        <taxon>Methanobacteriati</taxon>
        <taxon>Methanobacteriota</taxon>
        <taxon>Thermococci</taxon>
        <taxon>Thermococcales</taxon>
        <taxon>Thermococcaceae</taxon>
        <taxon>Pyrococcus</taxon>
    </lineage>
</organism>
<dbReference type="PANTHER" id="PTHR11040">
    <property type="entry name" value="ZINC/IRON TRANSPORTER"/>
    <property type="match status" value="1"/>
</dbReference>
<feature type="transmembrane region" description="Helical" evidence="5">
    <location>
        <begin position="6"/>
        <end position="27"/>
    </location>
</feature>
<evidence type="ECO:0000256" key="1">
    <source>
        <dbReference type="ARBA" id="ARBA00004141"/>
    </source>
</evidence>
<keyword evidence="3 5" id="KW-1133">Transmembrane helix</keyword>
<dbReference type="PANTHER" id="PTHR11040:SF70">
    <property type="entry name" value="OS05G0316100 PROTEIN"/>
    <property type="match status" value="1"/>
</dbReference>
<gene>
    <name evidence="6" type="ordered locus">PAB1443</name>
</gene>
<reference evidence="6" key="3">
    <citation type="journal article" date="2001" name="Genome Res.">
        <title>Genome evolution at the genus level: comparison of three complete genomes of hyperthermophilic archaea.</title>
        <authorList>
            <person name="Lecompte O."/>
            <person name="Ripp R."/>
            <person name="Puzos-Barbe V."/>
            <person name="Duprat S."/>
            <person name="Heilig R."/>
            <person name="Dietrich J."/>
            <person name="Thierry J.C."/>
            <person name="Poch O."/>
        </authorList>
    </citation>
    <scope>NUCLEOTIDE SEQUENCE</scope>
    <source>
        <strain evidence="6">Orsay</strain>
    </source>
</reference>
<keyword evidence="4 5" id="KW-0472">Membrane</keyword>
<evidence type="ECO:0000256" key="4">
    <source>
        <dbReference type="ARBA" id="ARBA00023136"/>
    </source>
</evidence>
<evidence type="ECO:0000313" key="8">
    <source>
        <dbReference type="Proteomes" id="UP000000810"/>
    </source>
</evidence>
<reference evidence="7 9" key="5">
    <citation type="journal article" date="2012" name="Curr. Microbiol.">
        <title>Re-annotation of two hyperthermophilic archaea Pyrococcus abyssi GE5 and Pyrococcus furiosus DSM 3638.</title>
        <authorList>
            <person name="Gao J."/>
            <person name="Wang J."/>
        </authorList>
    </citation>
    <scope>GENOME REANNOTATION</scope>
    <source>
        <strain evidence="7">GE5</strain>
        <strain evidence="9">GE5 / Orsay</strain>
    </source>
</reference>